<dbReference type="InterPro" id="IPR010093">
    <property type="entry name" value="SinI_DNA-bd"/>
</dbReference>
<dbReference type="Pfam" id="PF12728">
    <property type="entry name" value="HTH_17"/>
    <property type="match status" value="1"/>
</dbReference>
<dbReference type="EMBL" id="LSZQ01000011">
    <property type="protein sequence ID" value="KXU37856.1"/>
    <property type="molecule type" value="Genomic_DNA"/>
</dbReference>
<keyword evidence="3" id="KW-1185">Reference proteome</keyword>
<organism evidence="2 3">
    <name type="scientific">Cephaloticoccus primus</name>
    <dbReference type="NCBI Taxonomy" id="1548207"/>
    <lineage>
        <taxon>Bacteria</taxon>
        <taxon>Pseudomonadati</taxon>
        <taxon>Verrucomicrobiota</taxon>
        <taxon>Opitutia</taxon>
        <taxon>Opitutales</taxon>
        <taxon>Opitutaceae</taxon>
        <taxon>Cephaloticoccus</taxon>
    </lineage>
</organism>
<dbReference type="AlphaFoldDB" id="A0A139STF4"/>
<dbReference type="Proteomes" id="UP000070058">
    <property type="component" value="Unassembled WGS sequence"/>
</dbReference>
<name>A0A139STF4_9BACT</name>
<evidence type="ECO:0000259" key="1">
    <source>
        <dbReference type="Pfam" id="PF12728"/>
    </source>
</evidence>
<accession>A0A139STF4</accession>
<evidence type="ECO:0000313" key="2">
    <source>
        <dbReference type="EMBL" id="KXU37856.1"/>
    </source>
</evidence>
<dbReference type="InterPro" id="IPR041657">
    <property type="entry name" value="HTH_17"/>
</dbReference>
<evidence type="ECO:0000313" key="3">
    <source>
        <dbReference type="Proteomes" id="UP000070058"/>
    </source>
</evidence>
<protein>
    <recommendedName>
        <fullName evidence="1">Helix-turn-helix domain-containing protein</fullName>
    </recommendedName>
</protein>
<dbReference type="NCBIfam" id="TIGR01764">
    <property type="entry name" value="excise"/>
    <property type="match status" value="1"/>
</dbReference>
<proteinExistence type="predicted"/>
<reference evidence="3" key="1">
    <citation type="submission" date="2016-02" db="EMBL/GenBank/DDBJ databases">
        <authorList>
            <person name="Sanders J.G."/>
            <person name="Lin J.Y."/>
            <person name="Wertz J.T."/>
            <person name="Russell J.A."/>
            <person name="Moreau C.S."/>
            <person name="Powell S."/>
        </authorList>
    </citation>
    <scope>NUCLEOTIDE SEQUENCE [LARGE SCALE GENOMIC DNA]</scope>
    <source>
        <strain evidence="3">CAG34</strain>
    </source>
</reference>
<dbReference type="STRING" id="1548207.AXK11_01500"/>
<dbReference type="RefSeq" id="WP_068628335.1">
    <property type="nucleotide sequence ID" value="NZ_LSZQ01000011.1"/>
</dbReference>
<feature type="domain" description="Helix-turn-helix" evidence="1">
    <location>
        <begin position="22"/>
        <end position="70"/>
    </location>
</feature>
<comment type="caution">
    <text evidence="2">The sequence shown here is derived from an EMBL/GenBank/DDBJ whole genome shotgun (WGS) entry which is preliminary data.</text>
</comment>
<sequence length="73" mass="8295">MTNNNLLPEKAVFNRSNPSVNMTLKEAASYVACSPRKLRDLVLTRRVKHARVGSKIVIRREWLDAFLEKGGAR</sequence>
<gene>
    <name evidence="2" type="ORF">AXK11_01500</name>
</gene>
<dbReference type="GO" id="GO:0003677">
    <property type="term" value="F:DNA binding"/>
    <property type="evidence" value="ECO:0007669"/>
    <property type="project" value="InterPro"/>
</dbReference>
<dbReference type="OrthoDB" id="9804574at2"/>